<protein>
    <submittedName>
        <fullName evidence="1">Uncharacterized protein</fullName>
    </submittedName>
</protein>
<proteinExistence type="predicted"/>
<name>A0ABD3RF69_9STRA</name>
<reference evidence="1 2" key="1">
    <citation type="submission" date="2024-10" db="EMBL/GenBank/DDBJ databases">
        <title>Updated reference genomes for cyclostephanoid diatoms.</title>
        <authorList>
            <person name="Roberts W.R."/>
            <person name="Alverson A.J."/>
        </authorList>
    </citation>
    <scope>NUCLEOTIDE SEQUENCE [LARGE SCALE GENOMIC DNA]</scope>
    <source>
        <strain evidence="1 2">AJA228-03</strain>
    </source>
</reference>
<dbReference type="Proteomes" id="UP001530377">
    <property type="component" value="Unassembled WGS sequence"/>
</dbReference>
<accession>A0ABD3RF69</accession>
<dbReference type="EMBL" id="JALLPB020000244">
    <property type="protein sequence ID" value="KAL3811674.1"/>
    <property type="molecule type" value="Genomic_DNA"/>
</dbReference>
<evidence type="ECO:0000313" key="2">
    <source>
        <dbReference type="Proteomes" id="UP001530377"/>
    </source>
</evidence>
<dbReference type="AlphaFoldDB" id="A0ABD3RF69"/>
<gene>
    <name evidence="1" type="ORF">ACHAXA_002768</name>
</gene>
<sequence>MFLEPCGAEFRHFVDREPGDSVDVYIPGAGFSGFFYTLGRLQALHNVPSHSSPSFEYYCFSAGCLALVTSLLKIPIDSAIELAHSSRNQWITGKISRYDVVGHFVDGLLFHAEEKPALENEKLYVTIDGGATTSLRHQINTTCGIVSNSTQHLCSRNGNILEEHLPRINVITSKWNKQRIFSQNVQKPSSVDHLKKMLVQTTWM</sequence>
<keyword evidence="2" id="KW-1185">Reference proteome</keyword>
<evidence type="ECO:0000313" key="1">
    <source>
        <dbReference type="EMBL" id="KAL3811674.1"/>
    </source>
</evidence>
<organism evidence="1 2">
    <name type="scientific">Cyclostephanos tholiformis</name>
    <dbReference type="NCBI Taxonomy" id="382380"/>
    <lineage>
        <taxon>Eukaryota</taxon>
        <taxon>Sar</taxon>
        <taxon>Stramenopiles</taxon>
        <taxon>Ochrophyta</taxon>
        <taxon>Bacillariophyta</taxon>
        <taxon>Coscinodiscophyceae</taxon>
        <taxon>Thalassiosirophycidae</taxon>
        <taxon>Stephanodiscales</taxon>
        <taxon>Stephanodiscaceae</taxon>
        <taxon>Cyclostephanos</taxon>
    </lineage>
</organism>
<comment type="caution">
    <text evidence="1">The sequence shown here is derived from an EMBL/GenBank/DDBJ whole genome shotgun (WGS) entry which is preliminary data.</text>
</comment>